<dbReference type="GO" id="GO:0008757">
    <property type="term" value="F:S-adenosylmethionine-dependent methyltransferase activity"/>
    <property type="evidence" value="ECO:0007669"/>
    <property type="project" value="InterPro"/>
</dbReference>
<accession>A0A1G8FX00</accession>
<feature type="domain" description="Methyltransferase type 11" evidence="1">
    <location>
        <begin position="41"/>
        <end position="136"/>
    </location>
</feature>
<dbReference type="RefSeq" id="WP_091273969.1">
    <property type="nucleotide sequence ID" value="NZ_FNDK01000013.1"/>
</dbReference>
<dbReference type="OrthoDB" id="9784101at2"/>
<dbReference type="Proteomes" id="UP000199163">
    <property type="component" value="Unassembled WGS sequence"/>
</dbReference>
<dbReference type="InterPro" id="IPR029063">
    <property type="entry name" value="SAM-dependent_MTases_sf"/>
</dbReference>
<evidence type="ECO:0000313" key="2">
    <source>
        <dbReference type="EMBL" id="SDH86678.1"/>
    </source>
</evidence>
<keyword evidence="3" id="KW-1185">Reference proteome</keyword>
<dbReference type="SUPFAM" id="SSF53335">
    <property type="entry name" value="S-adenosyl-L-methionine-dependent methyltransferases"/>
    <property type="match status" value="1"/>
</dbReference>
<reference evidence="2 3" key="1">
    <citation type="submission" date="2016-10" db="EMBL/GenBank/DDBJ databases">
        <authorList>
            <person name="de Groot N.N."/>
        </authorList>
    </citation>
    <scope>NUCLEOTIDE SEQUENCE [LARGE SCALE GENOMIC DNA]</scope>
    <source>
        <strain evidence="2 3">DSM 21632</strain>
    </source>
</reference>
<dbReference type="PANTHER" id="PTHR43591">
    <property type="entry name" value="METHYLTRANSFERASE"/>
    <property type="match status" value="1"/>
</dbReference>
<keyword evidence="2" id="KW-0808">Transferase</keyword>
<keyword evidence="2" id="KW-0489">Methyltransferase</keyword>
<evidence type="ECO:0000259" key="1">
    <source>
        <dbReference type="Pfam" id="PF08241"/>
    </source>
</evidence>
<proteinExistence type="predicted"/>
<dbReference type="CDD" id="cd02440">
    <property type="entry name" value="AdoMet_MTases"/>
    <property type="match status" value="1"/>
</dbReference>
<dbReference type="Gene3D" id="3.40.50.150">
    <property type="entry name" value="Vaccinia Virus protein VP39"/>
    <property type="match status" value="1"/>
</dbReference>
<dbReference type="InterPro" id="IPR013216">
    <property type="entry name" value="Methyltransf_11"/>
</dbReference>
<protein>
    <submittedName>
        <fullName evidence="2">Methyltransferase domain-containing protein</fullName>
    </submittedName>
</protein>
<gene>
    <name evidence="2" type="ORF">SAMN05192534_11363</name>
</gene>
<dbReference type="PANTHER" id="PTHR43591:SF24">
    <property type="entry name" value="2-METHOXY-6-POLYPRENYL-1,4-BENZOQUINOL METHYLASE, MITOCHONDRIAL"/>
    <property type="match status" value="1"/>
</dbReference>
<dbReference type="EMBL" id="FNDK01000013">
    <property type="protein sequence ID" value="SDH86678.1"/>
    <property type="molecule type" value="Genomic_DNA"/>
</dbReference>
<dbReference type="STRING" id="568899.SAMN05192534_11363"/>
<sequence length="189" mass="21361">MSEKRFNPDKAELLLSDDRKERLRPDHFVDMHFQQEDAIADVGAGNGFFTLPLAKKTNNTVYAVDIAQQMLDMLKERAGQEGCSNIQYVISDLENIRLEQNLVNKVLAAFVIHEVESIAQALAEMKRIVKPGGEIVLIEWEAVETEAGPPLHERISSAKMKEILQENNFDAEIIQINEENYAVKARPLS</sequence>
<organism evidence="2 3">
    <name type="scientific">Alteribacillus persepolensis</name>
    <dbReference type="NCBI Taxonomy" id="568899"/>
    <lineage>
        <taxon>Bacteria</taxon>
        <taxon>Bacillati</taxon>
        <taxon>Bacillota</taxon>
        <taxon>Bacilli</taxon>
        <taxon>Bacillales</taxon>
        <taxon>Bacillaceae</taxon>
        <taxon>Alteribacillus</taxon>
    </lineage>
</organism>
<dbReference type="AlphaFoldDB" id="A0A1G8FX00"/>
<dbReference type="GO" id="GO:0032259">
    <property type="term" value="P:methylation"/>
    <property type="evidence" value="ECO:0007669"/>
    <property type="project" value="UniProtKB-KW"/>
</dbReference>
<dbReference type="Pfam" id="PF08241">
    <property type="entry name" value="Methyltransf_11"/>
    <property type="match status" value="1"/>
</dbReference>
<name>A0A1G8FX00_9BACI</name>
<evidence type="ECO:0000313" key="3">
    <source>
        <dbReference type="Proteomes" id="UP000199163"/>
    </source>
</evidence>